<dbReference type="AlphaFoldDB" id="A0A375A9W1"/>
<dbReference type="InterPro" id="IPR045664">
    <property type="entry name" value="DUF6387"/>
</dbReference>
<gene>
    <name evidence="1" type="ORF">DAQ1742_01830</name>
</gene>
<accession>A0A375A9W1</accession>
<protein>
    <submittedName>
        <fullName evidence="1">Uncharacterized protein</fullName>
    </submittedName>
</protein>
<evidence type="ECO:0000313" key="1">
    <source>
        <dbReference type="EMBL" id="SLM62767.1"/>
    </source>
</evidence>
<dbReference type="Pfam" id="PF19924">
    <property type="entry name" value="DUF6387"/>
    <property type="match status" value="1"/>
</dbReference>
<name>A0A375A9W1_9GAMM</name>
<sequence>MATAAKKVELTKWFKPENYNVLKDITVMQLCQEIRIRKTMFAELEEALASDEPEWCVSQANLKERDLIFSGKPLLASKPTDDDAESYESDQHVRLMTAGKLYQLEGYIKETGLLDYGEKTVTFHTEKNRYRLQQPILRYKQIRAQQLIESRNFTDEQKKNLVRRAGSVINLEVDISLSTDDQIIESMRYLLNRWRKQTGIKSKTNQQSYGFGAVMVQKIVDFRVIPILDLLYHAKSNNYKLSDKDLEQLLYHWGMEECRDQVQIKETDRPLAKKALTKEFDNLFTMFLYKNRHLMDVKVSEVYKLNERKEK</sequence>
<dbReference type="RefSeq" id="WP_051124083.1">
    <property type="nucleotide sequence ID" value="NZ_LT615367.1"/>
</dbReference>
<keyword evidence="2" id="KW-1185">Reference proteome</keyword>
<organism evidence="1 2">
    <name type="scientific">Dickeya aquatica</name>
    <dbReference type="NCBI Taxonomy" id="1401087"/>
    <lineage>
        <taxon>Bacteria</taxon>
        <taxon>Pseudomonadati</taxon>
        <taxon>Pseudomonadota</taxon>
        <taxon>Gammaproteobacteria</taxon>
        <taxon>Enterobacterales</taxon>
        <taxon>Pectobacteriaceae</taxon>
        <taxon>Dickeya</taxon>
    </lineage>
</organism>
<dbReference type="EMBL" id="LT615367">
    <property type="protein sequence ID" value="SLM62767.1"/>
    <property type="molecule type" value="Genomic_DNA"/>
</dbReference>
<reference evidence="1 2" key="1">
    <citation type="submission" date="2016-09" db="EMBL/GenBank/DDBJ databases">
        <authorList>
            <person name="Reverchon S."/>
            <person name="Nasser W."/>
            <person name="Leonard S."/>
            <person name="Brochier C."/>
            <person name="Duprey A."/>
        </authorList>
    </citation>
    <scope>NUCLEOTIDE SEQUENCE [LARGE SCALE GENOMIC DNA]</scope>
    <source>
        <strain evidence="1 2">174/2</strain>
    </source>
</reference>
<proteinExistence type="predicted"/>
<evidence type="ECO:0000313" key="2">
    <source>
        <dbReference type="Proteomes" id="UP000294820"/>
    </source>
</evidence>
<dbReference type="Proteomes" id="UP000294820">
    <property type="component" value="Chromosome 1"/>
</dbReference>
<dbReference type="KEGG" id="daq:DAQ1742_01830"/>